<dbReference type="Gene3D" id="3.90.70.10">
    <property type="entry name" value="Cysteine proteinases"/>
    <property type="match status" value="1"/>
</dbReference>
<feature type="compositionally biased region" description="Polar residues" evidence="4">
    <location>
        <begin position="150"/>
        <end position="161"/>
    </location>
</feature>
<dbReference type="InterPro" id="IPR038765">
    <property type="entry name" value="Papain-like_cys_pep_sf"/>
</dbReference>
<feature type="signal peptide" evidence="5">
    <location>
        <begin position="1"/>
        <end position="27"/>
    </location>
</feature>
<reference evidence="7" key="1">
    <citation type="submission" date="2022-12" db="EMBL/GenBank/DDBJ databases">
        <authorList>
            <person name="Webb A."/>
        </authorList>
    </citation>
    <scope>NUCLEOTIDE SEQUENCE</scope>
    <source>
        <strain evidence="7">Pd1</strain>
    </source>
</reference>
<dbReference type="SMART" id="SM00645">
    <property type="entry name" value="Pept_C1"/>
    <property type="match status" value="1"/>
</dbReference>
<evidence type="ECO:0000256" key="5">
    <source>
        <dbReference type="SAM" id="SignalP"/>
    </source>
</evidence>
<evidence type="ECO:0000256" key="1">
    <source>
        <dbReference type="ARBA" id="ARBA00008455"/>
    </source>
</evidence>
<feature type="chain" id="PRO_5043494234" description="Peptidase C1A papain C-terminal domain-containing protein" evidence="5">
    <location>
        <begin position="28"/>
        <end position="574"/>
    </location>
</feature>
<feature type="compositionally biased region" description="Low complexity" evidence="4">
    <location>
        <begin position="305"/>
        <end position="318"/>
    </location>
</feature>
<dbReference type="CDD" id="cd02248">
    <property type="entry name" value="Peptidase_C1A"/>
    <property type="match status" value="1"/>
</dbReference>
<evidence type="ECO:0000313" key="8">
    <source>
        <dbReference type="Proteomes" id="UP001162029"/>
    </source>
</evidence>
<keyword evidence="8" id="KW-1185">Reference proteome</keyword>
<keyword evidence="5" id="KW-0732">Signal</keyword>
<feature type="region of interest" description="Disordered" evidence="4">
    <location>
        <begin position="144"/>
        <end position="183"/>
    </location>
</feature>
<name>A0AAV0UW78_9STRA</name>
<feature type="coiled-coil region" evidence="3">
    <location>
        <begin position="38"/>
        <end position="100"/>
    </location>
</feature>
<dbReference type="PANTHER" id="PTHR12411">
    <property type="entry name" value="CYSTEINE PROTEASE FAMILY C1-RELATED"/>
    <property type="match status" value="1"/>
</dbReference>
<keyword evidence="3" id="KW-0175">Coiled coil</keyword>
<feature type="domain" description="Peptidase C1A papain C-terminal" evidence="6">
    <location>
        <begin position="382"/>
        <end position="573"/>
    </location>
</feature>
<dbReference type="SUPFAM" id="SSF54001">
    <property type="entry name" value="Cysteine proteinases"/>
    <property type="match status" value="1"/>
</dbReference>
<dbReference type="Gene3D" id="2.40.50.170">
    <property type="entry name" value="Cysteine proteinases. Chain C"/>
    <property type="match status" value="1"/>
</dbReference>
<evidence type="ECO:0000256" key="3">
    <source>
        <dbReference type="SAM" id="Coils"/>
    </source>
</evidence>
<dbReference type="AlphaFoldDB" id="A0AAV0UW78"/>
<evidence type="ECO:0000256" key="4">
    <source>
        <dbReference type="SAM" id="MobiDB-lite"/>
    </source>
</evidence>
<protein>
    <recommendedName>
        <fullName evidence="6">Peptidase C1A papain C-terminal domain-containing protein</fullName>
    </recommendedName>
</protein>
<keyword evidence="2" id="KW-0865">Zymogen</keyword>
<gene>
    <name evidence="7" type="ORF">PDE001_LOCUS7527</name>
</gene>
<dbReference type="EMBL" id="CANTFM010001506">
    <property type="protein sequence ID" value="CAI5740528.1"/>
    <property type="molecule type" value="Genomic_DNA"/>
</dbReference>
<dbReference type="Pfam" id="PF00112">
    <property type="entry name" value="Peptidase_C1"/>
    <property type="match status" value="2"/>
</dbReference>
<accession>A0AAV0UW78</accession>
<proteinExistence type="inferred from homology"/>
<dbReference type="InterPro" id="IPR013128">
    <property type="entry name" value="Peptidase_C1A"/>
</dbReference>
<evidence type="ECO:0000256" key="2">
    <source>
        <dbReference type="ARBA" id="ARBA00023145"/>
    </source>
</evidence>
<sequence length="574" mass="62047">MQPRVSTKMVVVALAIMMVWIDDFVVARPMHAGIIPTYRQYLEEKEQVAAELEKWLKVYGPKGTKKGFMPVAESRSGDQKEDLQQRLYMTKNQIKEAQKANPQAVLGTQGPFTLMTMEEFHEFLSNSHVAGANKTEAPRVAVPEALSDDSIGTSSPNSSKNGGFKINHNKDGDNDGKNSARRVLGTKAPTVIVATRLLRNAENSQSAFDGGDNNEKMGFESITDSYTPHQSQPYQRSTATVINRKWNFEDVSTDDIAQIAQVSDSGGSSTGTWWELDGWSSHWGMLGAETLNFESTHAPASDLQSTSVSSGTPPSGSSRYQWTEPCLGNDCQAPATQALIYPMPTPASALTQVSSTNLVAPPTPAPAFVPVEESLMTARDSDTDSVDWSTSVCVSDPGLQGQCSSDWAFATVAALEAVQCIHNGNKKAPTYSKQQLVSCDKKSFGCNGGAPVYAMEYVRDNGICLESSYEYTSEEGGQAAACLKSCTPTESGITEIGAIESGDESALLSVVKQQPVIASKWTTLCLWSVTMPTPSKMKNSWGTDWGENGYVRISRSSQNMGTCAVLTDMSYPTL</sequence>
<comment type="caution">
    <text evidence="7">The sequence shown here is derived from an EMBL/GenBank/DDBJ whole genome shotgun (WGS) entry which is preliminary data.</text>
</comment>
<dbReference type="InterPro" id="IPR000668">
    <property type="entry name" value="Peptidase_C1A_C"/>
</dbReference>
<dbReference type="InterPro" id="IPR039417">
    <property type="entry name" value="Peptidase_C1A_papain-like"/>
</dbReference>
<evidence type="ECO:0000259" key="6">
    <source>
        <dbReference type="SMART" id="SM00645"/>
    </source>
</evidence>
<feature type="region of interest" description="Disordered" evidence="4">
    <location>
        <begin position="298"/>
        <end position="323"/>
    </location>
</feature>
<evidence type="ECO:0000313" key="7">
    <source>
        <dbReference type="EMBL" id="CAI5740528.1"/>
    </source>
</evidence>
<dbReference type="GO" id="GO:0006508">
    <property type="term" value="P:proteolysis"/>
    <property type="evidence" value="ECO:0007669"/>
    <property type="project" value="InterPro"/>
</dbReference>
<dbReference type="GO" id="GO:0008234">
    <property type="term" value="F:cysteine-type peptidase activity"/>
    <property type="evidence" value="ECO:0007669"/>
    <property type="project" value="InterPro"/>
</dbReference>
<feature type="compositionally biased region" description="Basic and acidic residues" evidence="4">
    <location>
        <begin position="168"/>
        <end position="178"/>
    </location>
</feature>
<dbReference type="Proteomes" id="UP001162029">
    <property type="component" value="Unassembled WGS sequence"/>
</dbReference>
<organism evidence="7 8">
    <name type="scientific">Peronospora destructor</name>
    <dbReference type="NCBI Taxonomy" id="86335"/>
    <lineage>
        <taxon>Eukaryota</taxon>
        <taxon>Sar</taxon>
        <taxon>Stramenopiles</taxon>
        <taxon>Oomycota</taxon>
        <taxon>Peronosporomycetes</taxon>
        <taxon>Peronosporales</taxon>
        <taxon>Peronosporaceae</taxon>
        <taxon>Peronospora</taxon>
    </lineage>
</organism>
<comment type="similarity">
    <text evidence="1">Belongs to the peptidase C1 family.</text>
</comment>